<evidence type="ECO:0000259" key="4">
    <source>
        <dbReference type="PROSITE" id="PS50893"/>
    </source>
</evidence>
<keyword evidence="5" id="KW-0813">Transport</keyword>
<dbReference type="InterPro" id="IPR027417">
    <property type="entry name" value="P-loop_NTPase"/>
</dbReference>
<keyword evidence="2 5" id="KW-0067">ATP-binding</keyword>
<reference evidence="5 6" key="1">
    <citation type="submission" date="2019-02" db="EMBL/GenBank/DDBJ databases">
        <title>Investigation of anaerobic lignin degradation for improved lignocellulosic biofuels.</title>
        <authorList>
            <person name="Deangelis K."/>
        </authorList>
    </citation>
    <scope>NUCLEOTIDE SEQUENCE [LARGE SCALE GENOMIC DNA]</scope>
    <source>
        <strain evidence="5 6">159R</strain>
    </source>
</reference>
<dbReference type="Proteomes" id="UP000294555">
    <property type="component" value="Unassembled WGS sequence"/>
</dbReference>
<dbReference type="PANTHER" id="PTHR43790">
    <property type="entry name" value="CARBOHYDRATE TRANSPORT ATP-BINDING PROTEIN MG119-RELATED"/>
    <property type="match status" value="1"/>
</dbReference>
<dbReference type="SUPFAM" id="SSF52540">
    <property type="entry name" value="P-loop containing nucleoside triphosphate hydrolases"/>
    <property type="match status" value="1"/>
</dbReference>
<feature type="region of interest" description="Disordered" evidence="3">
    <location>
        <begin position="1"/>
        <end position="22"/>
    </location>
</feature>
<dbReference type="OrthoDB" id="9776369at2"/>
<evidence type="ECO:0000256" key="2">
    <source>
        <dbReference type="ARBA" id="ARBA00022840"/>
    </source>
</evidence>
<dbReference type="SMART" id="SM00382">
    <property type="entry name" value="AAA"/>
    <property type="match status" value="1"/>
</dbReference>
<keyword evidence="1" id="KW-0547">Nucleotide-binding</keyword>
<dbReference type="GO" id="GO:0005524">
    <property type="term" value="F:ATP binding"/>
    <property type="evidence" value="ECO:0007669"/>
    <property type="project" value="UniProtKB-KW"/>
</dbReference>
<name>A0A4V2Q2I1_9GAMM</name>
<evidence type="ECO:0000313" key="6">
    <source>
        <dbReference type="Proteomes" id="UP000294555"/>
    </source>
</evidence>
<keyword evidence="6" id="KW-1185">Reference proteome</keyword>
<dbReference type="Pfam" id="PF00005">
    <property type="entry name" value="ABC_tran"/>
    <property type="match status" value="1"/>
</dbReference>
<dbReference type="PANTHER" id="PTHR43790:SF8">
    <property type="entry name" value="SUGAR ABC TRANSPORTER ATP-BINDING PROTEIN"/>
    <property type="match status" value="1"/>
</dbReference>
<dbReference type="EMBL" id="SJOI01000001">
    <property type="protein sequence ID" value="TCL02948.1"/>
    <property type="molecule type" value="Genomic_DNA"/>
</dbReference>
<dbReference type="Gene3D" id="3.40.50.300">
    <property type="entry name" value="P-loop containing nucleotide triphosphate hydrolases"/>
    <property type="match status" value="1"/>
</dbReference>
<dbReference type="CDD" id="cd03216">
    <property type="entry name" value="ABC_Carb_Monos_I"/>
    <property type="match status" value="1"/>
</dbReference>
<gene>
    <name evidence="5" type="ORF">EZJ58_0987</name>
</gene>
<accession>A0A4V2Q2I1</accession>
<feature type="domain" description="ABC transporter" evidence="4">
    <location>
        <begin position="31"/>
        <end position="273"/>
    </location>
</feature>
<keyword evidence="5" id="KW-0762">Sugar transport</keyword>
<dbReference type="PROSITE" id="PS50893">
    <property type="entry name" value="ABC_TRANSPORTER_2"/>
    <property type="match status" value="1"/>
</dbReference>
<dbReference type="AlphaFoldDB" id="A0A4V2Q2I1"/>
<evidence type="ECO:0000256" key="1">
    <source>
        <dbReference type="ARBA" id="ARBA00022741"/>
    </source>
</evidence>
<comment type="caution">
    <text evidence="5">The sequence shown here is derived from an EMBL/GenBank/DDBJ whole genome shotgun (WGS) entry which is preliminary data.</text>
</comment>
<dbReference type="RefSeq" id="WP_132921854.1">
    <property type="nucleotide sequence ID" value="NZ_SJOI01000001.1"/>
</dbReference>
<evidence type="ECO:0000256" key="3">
    <source>
        <dbReference type="SAM" id="MobiDB-lite"/>
    </source>
</evidence>
<dbReference type="InterPro" id="IPR003593">
    <property type="entry name" value="AAA+_ATPase"/>
</dbReference>
<dbReference type="InterPro" id="IPR003439">
    <property type="entry name" value="ABC_transporter-like_ATP-bd"/>
</dbReference>
<proteinExistence type="predicted"/>
<dbReference type="InterPro" id="IPR050107">
    <property type="entry name" value="ABC_carbohydrate_import_ATPase"/>
</dbReference>
<protein>
    <submittedName>
        <fullName evidence="5">Simple sugar transport system ATP-binding protein/fructose transport system ATP-binding protein</fullName>
    </submittedName>
</protein>
<sequence length="277" mass="29710">MTFSQSGSLPTQSGTAGASPPPTLLHHEAALQAIDIVKNFGSLNVLRGVSVSLFRGEITAIVGDNGAGKSTFMKVLCGEHIPDGGQLCVNGKEVRLRSTQDAQRYGIETVYQDLALAPDLSVAENVYLGRELPAAGWRGTLGMLDRAAMQASTAETLRELGVTLKTYRTTTKSLSGGQRQGVAIARAIKWARHAIMLDEPTAALGTLQREMVYRAIRAAAKRNLAVLLISHDLPQVLEIADRIIVMRQGRAIANLLPCDVTVRDVVDVMLGAKEVTQ</sequence>
<dbReference type="GO" id="GO:0016887">
    <property type="term" value="F:ATP hydrolysis activity"/>
    <property type="evidence" value="ECO:0007669"/>
    <property type="project" value="InterPro"/>
</dbReference>
<evidence type="ECO:0000313" key="5">
    <source>
        <dbReference type="EMBL" id="TCL02948.1"/>
    </source>
</evidence>
<feature type="compositionally biased region" description="Polar residues" evidence="3">
    <location>
        <begin position="1"/>
        <end position="16"/>
    </location>
</feature>
<organism evidence="5 6">
    <name type="scientific">Sodalis ligni</name>
    <dbReference type="NCBI Taxonomy" id="2697027"/>
    <lineage>
        <taxon>Bacteria</taxon>
        <taxon>Pseudomonadati</taxon>
        <taxon>Pseudomonadota</taxon>
        <taxon>Gammaproteobacteria</taxon>
        <taxon>Enterobacterales</taxon>
        <taxon>Bruguierivoracaceae</taxon>
        <taxon>Sodalis</taxon>
    </lineage>
</organism>